<evidence type="ECO:0000256" key="1">
    <source>
        <dbReference type="ARBA" id="ARBA00004123"/>
    </source>
</evidence>
<dbReference type="GeneID" id="38143383"/>
<dbReference type="AlphaFoldDB" id="A0A3F3Q9V5"/>
<dbReference type="Pfam" id="PF04082">
    <property type="entry name" value="Fungal_trans"/>
    <property type="match status" value="1"/>
</dbReference>
<dbReference type="SMART" id="SM00906">
    <property type="entry name" value="Fungal_trans"/>
    <property type="match status" value="1"/>
</dbReference>
<evidence type="ECO:0000313" key="11">
    <source>
        <dbReference type="Proteomes" id="UP000253729"/>
    </source>
</evidence>
<evidence type="ECO:0000256" key="4">
    <source>
        <dbReference type="ARBA" id="ARBA00023125"/>
    </source>
</evidence>
<dbReference type="InterPro" id="IPR007219">
    <property type="entry name" value="XnlR_reg_dom"/>
</dbReference>
<dbReference type="RefSeq" id="XP_026629003.1">
    <property type="nucleotide sequence ID" value="XM_026775027.1"/>
</dbReference>
<dbReference type="PANTHER" id="PTHR46910">
    <property type="entry name" value="TRANSCRIPTION FACTOR PDR1"/>
    <property type="match status" value="1"/>
</dbReference>
<dbReference type="GO" id="GO:0006351">
    <property type="term" value="P:DNA-templated transcription"/>
    <property type="evidence" value="ECO:0007669"/>
    <property type="project" value="InterPro"/>
</dbReference>
<dbReference type="GO" id="GO:0008270">
    <property type="term" value="F:zinc ion binding"/>
    <property type="evidence" value="ECO:0007669"/>
    <property type="project" value="InterPro"/>
</dbReference>
<dbReference type="CDD" id="cd12148">
    <property type="entry name" value="fungal_TF_MHR"/>
    <property type="match status" value="1"/>
</dbReference>
<keyword evidence="11" id="KW-1185">Reference proteome</keyword>
<organism evidence="10 11">
    <name type="scientific">Aspergillus welwitschiae</name>
    <dbReference type="NCBI Taxonomy" id="1341132"/>
    <lineage>
        <taxon>Eukaryota</taxon>
        <taxon>Fungi</taxon>
        <taxon>Dikarya</taxon>
        <taxon>Ascomycota</taxon>
        <taxon>Pezizomycotina</taxon>
        <taxon>Eurotiomycetes</taxon>
        <taxon>Eurotiomycetidae</taxon>
        <taxon>Eurotiales</taxon>
        <taxon>Aspergillaceae</taxon>
        <taxon>Aspergillus</taxon>
        <taxon>Aspergillus subgen. Circumdati</taxon>
    </lineage>
</organism>
<dbReference type="PROSITE" id="PS50048">
    <property type="entry name" value="ZN2_CY6_FUNGAL_2"/>
    <property type="match status" value="1"/>
</dbReference>
<gene>
    <name evidence="10" type="ORF">BDQ94DRAFT_185997</name>
</gene>
<evidence type="ECO:0000256" key="7">
    <source>
        <dbReference type="SAM" id="MobiDB-lite"/>
    </source>
</evidence>
<feature type="domain" description="Zn(2)-C6 fungal-type" evidence="9">
    <location>
        <begin position="25"/>
        <end position="55"/>
    </location>
</feature>
<dbReference type="InterPro" id="IPR050987">
    <property type="entry name" value="AtrR-like"/>
</dbReference>
<dbReference type="SMART" id="SM00066">
    <property type="entry name" value="GAL4"/>
    <property type="match status" value="1"/>
</dbReference>
<proteinExistence type="predicted"/>
<feature type="region of interest" description="Disordered" evidence="7">
    <location>
        <begin position="1"/>
        <end position="25"/>
    </location>
</feature>
<sequence length="623" mass="70001">MPGNRPSKRRSPLTQKRRPKPRRRACDSCSKKKIQCDGEFPQCNWCKHHNLACTFNRIWANSDTGNRVIGATPDTPKGVIPNIADGQQDLLARPSSQVADSTRSSRIGNTFLNNVTYLRGHHVFSNEGQRWIESQVGESVNFDKLFSLELRWLKPLRSYTVPGAHPPAGPQLPSRVSVERYVQIYGSSSQSLVFPVISQPVFGKTLDLAYSHLQLPGSNSAKSCVYAFLSLISLFGMDDNIHGAMDCQSYASVAQSFQIPVIEEMTVDGLQTLIMLVQVQYFLGDLQSAAATLSIATRLLYTLEAHTTPTNKPSAPYDKGDLRCHLRDLFWLCYSFDKDTCLRTGQPPCINDAHCDLTMPPDYVRLHDLNLQQSLPQVDEHLVPLFPWDLRLSMLKSKVYEDLYTAHALQQSVTELLSSIRGLDEALEQWRLSLPTEFRPTLYFSQETPVSANLNTMAVILRLGYYHCLTVIHQASTRCQILEADLAGPRLDGIASSTKLTITASRSTLLYLHKVLPVVNPECFWVVLFYAITAVLTLFCNIISNPRDPDTNHNMDLLQNVPSLIRSIPIRKLTAGEVLHLQYLDVFTTELSSICVRAISKSQQNRYSINSHYGDTASMYTMQ</sequence>
<accession>A0A3F3Q9V5</accession>
<dbReference type="GO" id="GO:0009893">
    <property type="term" value="P:positive regulation of metabolic process"/>
    <property type="evidence" value="ECO:0007669"/>
    <property type="project" value="UniProtKB-ARBA"/>
</dbReference>
<keyword evidence="6" id="KW-0539">Nucleus</keyword>
<feature type="transmembrane region" description="Helical" evidence="8">
    <location>
        <begin position="524"/>
        <end position="543"/>
    </location>
</feature>
<dbReference type="PROSITE" id="PS00463">
    <property type="entry name" value="ZN2_CY6_FUNGAL_1"/>
    <property type="match status" value="1"/>
</dbReference>
<name>A0A3F3Q9V5_9EURO</name>
<protein>
    <recommendedName>
        <fullName evidence="9">Zn(2)-C6 fungal-type domain-containing protein</fullName>
    </recommendedName>
</protein>
<dbReference type="Gene3D" id="4.10.240.10">
    <property type="entry name" value="Zn(2)-C6 fungal-type DNA-binding domain"/>
    <property type="match status" value="1"/>
</dbReference>
<evidence type="ECO:0000256" key="3">
    <source>
        <dbReference type="ARBA" id="ARBA00023015"/>
    </source>
</evidence>
<keyword evidence="3" id="KW-0805">Transcription regulation</keyword>
<evidence type="ECO:0000256" key="6">
    <source>
        <dbReference type="ARBA" id="ARBA00023242"/>
    </source>
</evidence>
<dbReference type="EMBL" id="KZ852039">
    <property type="protein sequence ID" value="RDH35981.1"/>
    <property type="molecule type" value="Genomic_DNA"/>
</dbReference>
<dbReference type="GO" id="GO:0003677">
    <property type="term" value="F:DNA binding"/>
    <property type="evidence" value="ECO:0007669"/>
    <property type="project" value="UniProtKB-KW"/>
</dbReference>
<dbReference type="InterPro" id="IPR001138">
    <property type="entry name" value="Zn2Cys6_DnaBD"/>
</dbReference>
<keyword evidence="5" id="KW-0804">Transcription</keyword>
<evidence type="ECO:0000256" key="8">
    <source>
        <dbReference type="SAM" id="Phobius"/>
    </source>
</evidence>
<dbReference type="CDD" id="cd00067">
    <property type="entry name" value="GAL4"/>
    <property type="match status" value="1"/>
</dbReference>
<keyword evidence="8" id="KW-1133">Transmembrane helix</keyword>
<evidence type="ECO:0000256" key="2">
    <source>
        <dbReference type="ARBA" id="ARBA00022723"/>
    </source>
</evidence>
<dbReference type="STRING" id="1341132.A0A3F3Q9V5"/>
<keyword evidence="4" id="KW-0238">DNA-binding</keyword>
<dbReference type="Proteomes" id="UP000253729">
    <property type="component" value="Unassembled WGS sequence"/>
</dbReference>
<evidence type="ECO:0000313" key="10">
    <source>
        <dbReference type="EMBL" id="RDH35981.1"/>
    </source>
</evidence>
<keyword evidence="8" id="KW-0472">Membrane</keyword>
<dbReference type="GO" id="GO:0000981">
    <property type="term" value="F:DNA-binding transcription factor activity, RNA polymerase II-specific"/>
    <property type="evidence" value="ECO:0007669"/>
    <property type="project" value="InterPro"/>
</dbReference>
<reference evidence="10 11" key="1">
    <citation type="submission" date="2018-07" db="EMBL/GenBank/DDBJ databases">
        <title>The genomes of Aspergillus section Nigri reveals drivers in fungal speciation.</title>
        <authorList>
            <consortium name="DOE Joint Genome Institute"/>
            <person name="Vesth T.C."/>
            <person name="Nybo J."/>
            <person name="Theobald S."/>
            <person name="Brandl J."/>
            <person name="Frisvad J.C."/>
            <person name="Nielsen K.F."/>
            <person name="Lyhne E.K."/>
            <person name="Kogle M.E."/>
            <person name="Kuo A."/>
            <person name="Riley R."/>
            <person name="Clum A."/>
            <person name="Nolan M."/>
            <person name="Lipzen A."/>
            <person name="Salamov A."/>
            <person name="Henrissat B."/>
            <person name="Wiebenga A."/>
            <person name="De vries R.P."/>
            <person name="Grigoriev I.V."/>
            <person name="Mortensen U.H."/>
            <person name="Andersen M.R."/>
            <person name="Baker S.E."/>
        </authorList>
    </citation>
    <scope>NUCLEOTIDE SEQUENCE [LARGE SCALE GENOMIC DNA]</scope>
    <source>
        <strain evidence="10 11">CBS 139.54b</strain>
    </source>
</reference>
<evidence type="ECO:0000259" key="9">
    <source>
        <dbReference type="PROSITE" id="PS50048"/>
    </source>
</evidence>
<dbReference type="InterPro" id="IPR036864">
    <property type="entry name" value="Zn2-C6_fun-type_DNA-bd_sf"/>
</dbReference>
<keyword evidence="8" id="KW-0812">Transmembrane</keyword>
<keyword evidence="2" id="KW-0479">Metal-binding</keyword>
<feature type="compositionally biased region" description="Basic residues" evidence="7">
    <location>
        <begin position="1"/>
        <end position="23"/>
    </location>
</feature>
<evidence type="ECO:0000256" key="5">
    <source>
        <dbReference type="ARBA" id="ARBA00023163"/>
    </source>
</evidence>
<dbReference type="GO" id="GO:0005634">
    <property type="term" value="C:nucleus"/>
    <property type="evidence" value="ECO:0007669"/>
    <property type="project" value="UniProtKB-SubCell"/>
</dbReference>
<dbReference type="Pfam" id="PF00172">
    <property type="entry name" value="Zn_clus"/>
    <property type="match status" value="1"/>
</dbReference>
<dbReference type="SUPFAM" id="SSF57701">
    <property type="entry name" value="Zn2/Cys6 DNA-binding domain"/>
    <property type="match status" value="1"/>
</dbReference>
<comment type="subcellular location">
    <subcellularLocation>
        <location evidence="1">Nucleus</location>
    </subcellularLocation>
</comment>
<dbReference type="PANTHER" id="PTHR46910:SF37">
    <property type="entry name" value="ZN(II)2CYS6 TRANSCRIPTION FACTOR (EUROFUNG)"/>
    <property type="match status" value="1"/>
</dbReference>